<feature type="region of interest" description="Disordered" evidence="1">
    <location>
        <begin position="148"/>
        <end position="170"/>
    </location>
</feature>
<dbReference type="EMBL" id="CAKKNE010000005">
    <property type="protein sequence ID" value="CAH0376924.1"/>
    <property type="molecule type" value="Genomic_DNA"/>
</dbReference>
<name>A0A8J2SV60_9STRA</name>
<reference evidence="2" key="1">
    <citation type="submission" date="2021-11" db="EMBL/GenBank/DDBJ databases">
        <authorList>
            <consortium name="Genoscope - CEA"/>
            <person name="William W."/>
        </authorList>
    </citation>
    <scope>NUCLEOTIDE SEQUENCE</scope>
</reference>
<comment type="caution">
    <text evidence="2">The sequence shown here is derived from an EMBL/GenBank/DDBJ whole genome shotgun (WGS) entry which is preliminary data.</text>
</comment>
<evidence type="ECO:0000313" key="3">
    <source>
        <dbReference type="Proteomes" id="UP000789595"/>
    </source>
</evidence>
<keyword evidence="3" id="KW-1185">Reference proteome</keyword>
<sequence length="429" mass="47482">MRNGLLLTAAAAAAINNGCDDRLRPGCGRVAIALVGGFSDITRGGHHAKFSSASAINASHPLTRAWVRVTSKSLRKHVREPLAEAYASAADVFVYSWDRPLESDFAERYEPVAAEYADNAPVLAQLPQLKGTLPKECDSTLVSRRLTRPEKRVKPRPKKRTMPKAQEACHPRGMHYSRSDATRAHAVGHMHAASASWAYAVREAHRLITEHEARRGGLEYEAVYFGRPDIYMHKSLAAARVPEGAVLMPSPGFGDNFFLMARDNARRFSEMYHVAETSYGCEIGCVTSADRCAFKVGKRPCDAATRAKEDVSVDGQLWKSVFVQRRMNATLVAALRQPLDVAPYRFFYDMCKRFRPLGDDPRIDPGVATTRSALYHVGITPGVLDILLREEWLGGRRPCTWLCNAYPAAMDEGSCRGKSSAEETNPLLF</sequence>
<evidence type="ECO:0000313" key="2">
    <source>
        <dbReference type="EMBL" id="CAH0376924.1"/>
    </source>
</evidence>
<feature type="compositionally biased region" description="Basic residues" evidence="1">
    <location>
        <begin position="153"/>
        <end position="162"/>
    </location>
</feature>
<gene>
    <name evidence="2" type="ORF">PECAL_5P15210</name>
</gene>
<evidence type="ECO:0000256" key="1">
    <source>
        <dbReference type="SAM" id="MobiDB-lite"/>
    </source>
</evidence>
<protein>
    <submittedName>
        <fullName evidence="2">Uncharacterized protein</fullName>
    </submittedName>
</protein>
<accession>A0A8J2SV60</accession>
<organism evidence="2 3">
    <name type="scientific">Pelagomonas calceolata</name>
    <dbReference type="NCBI Taxonomy" id="35677"/>
    <lineage>
        <taxon>Eukaryota</taxon>
        <taxon>Sar</taxon>
        <taxon>Stramenopiles</taxon>
        <taxon>Ochrophyta</taxon>
        <taxon>Pelagophyceae</taxon>
        <taxon>Pelagomonadales</taxon>
        <taxon>Pelagomonadaceae</taxon>
        <taxon>Pelagomonas</taxon>
    </lineage>
</organism>
<dbReference type="Proteomes" id="UP000789595">
    <property type="component" value="Unassembled WGS sequence"/>
</dbReference>
<proteinExistence type="predicted"/>
<dbReference type="AlphaFoldDB" id="A0A8J2SV60"/>